<feature type="non-terminal residue" evidence="1">
    <location>
        <position position="1"/>
    </location>
</feature>
<organism evidence="1 2">
    <name type="scientific">Vigna mungo</name>
    <name type="common">Black gram</name>
    <name type="synonym">Phaseolus mungo</name>
    <dbReference type="NCBI Taxonomy" id="3915"/>
    <lineage>
        <taxon>Eukaryota</taxon>
        <taxon>Viridiplantae</taxon>
        <taxon>Streptophyta</taxon>
        <taxon>Embryophyta</taxon>
        <taxon>Tracheophyta</taxon>
        <taxon>Spermatophyta</taxon>
        <taxon>Magnoliopsida</taxon>
        <taxon>eudicotyledons</taxon>
        <taxon>Gunneridae</taxon>
        <taxon>Pentapetalae</taxon>
        <taxon>rosids</taxon>
        <taxon>fabids</taxon>
        <taxon>Fabales</taxon>
        <taxon>Fabaceae</taxon>
        <taxon>Papilionoideae</taxon>
        <taxon>50 kb inversion clade</taxon>
        <taxon>NPAAA clade</taxon>
        <taxon>indigoferoid/millettioid clade</taxon>
        <taxon>Phaseoleae</taxon>
        <taxon>Vigna</taxon>
    </lineage>
</organism>
<dbReference type="AlphaFoldDB" id="A0AAQ3MYT1"/>
<protein>
    <submittedName>
        <fullName evidence="1">Uncharacterized protein</fullName>
    </submittedName>
</protein>
<gene>
    <name evidence="1" type="ORF">V8G54_025693</name>
</gene>
<reference evidence="1 2" key="1">
    <citation type="journal article" date="2023" name="Life. Sci Alliance">
        <title>Evolutionary insights into 3D genome organization and epigenetic landscape of Vigna mungo.</title>
        <authorList>
            <person name="Junaid A."/>
            <person name="Singh B."/>
            <person name="Bhatia S."/>
        </authorList>
    </citation>
    <scope>NUCLEOTIDE SEQUENCE [LARGE SCALE GENOMIC DNA]</scope>
    <source>
        <strain evidence="1">Urdbean</strain>
    </source>
</reference>
<sequence>ISPAQGFSTTNRLDCQILVGVFGLGSADNQSHIPCTRIFNNQKTGLSDSWRGIWSQLCGQPISYPLFSIGSRTTEAYIIEKILKIPPCHFILLFVMNRDITDAIIFFLLVNMKRLIIV</sequence>
<accession>A0AAQ3MYT1</accession>
<keyword evidence="2" id="KW-1185">Reference proteome</keyword>
<dbReference type="EMBL" id="CP144693">
    <property type="protein sequence ID" value="WVY99623.1"/>
    <property type="molecule type" value="Genomic_DNA"/>
</dbReference>
<name>A0AAQ3MYT1_VIGMU</name>
<evidence type="ECO:0000313" key="1">
    <source>
        <dbReference type="EMBL" id="WVY99623.1"/>
    </source>
</evidence>
<evidence type="ECO:0000313" key="2">
    <source>
        <dbReference type="Proteomes" id="UP001374535"/>
    </source>
</evidence>
<dbReference type="Proteomes" id="UP001374535">
    <property type="component" value="Chromosome 8"/>
</dbReference>
<proteinExistence type="predicted"/>